<dbReference type="Gene3D" id="2.30.40.10">
    <property type="entry name" value="Urease, subunit C, domain 1"/>
    <property type="match status" value="1"/>
</dbReference>
<dbReference type="InterPro" id="IPR023100">
    <property type="entry name" value="D-aminoacylase_insert_dom_sf"/>
</dbReference>
<dbReference type="RefSeq" id="WP_055728235.1">
    <property type="nucleotide sequence ID" value="NZ_FUYX01000023.1"/>
</dbReference>
<dbReference type="InterPro" id="IPR011059">
    <property type="entry name" value="Metal-dep_hydrolase_composite"/>
</dbReference>
<reference evidence="4 6" key="2">
    <citation type="submission" date="2017-02" db="EMBL/GenBank/DDBJ databases">
        <authorList>
            <person name="Peterson S.W."/>
        </authorList>
    </citation>
    <scope>NUCLEOTIDE SEQUENCE [LARGE SCALE GENOMIC DNA]</scope>
    <source>
        <strain evidence="4 6">DSM 9653</strain>
    </source>
</reference>
<evidence type="ECO:0000313" key="6">
    <source>
        <dbReference type="Proteomes" id="UP000190130"/>
    </source>
</evidence>
<accession>A0A0Q3M416</accession>
<dbReference type="Proteomes" id="UP000190130">
    <property type="component" value="Unassembled WGS sequence"/>
</dbReference>
<dbReference type="CDD" id="cd01297">
    <property type="entry name" value="D-aminoacylase"/>
    <property type="match status" value="1"/>
</dbReference>
<feature type="domain" description="Amidohydrolase 3" evidence="2">
    <location>
        <begin position="44"/>
        <end position="511"/>
    </location>
</feature>
<dbReference type="Proteomes" id="UP000051562">
    <property type="component" value="Unassembled WGS sequence"/>
</dbReference>
<dbReference type="SUPFAM" id="SSF51556">
    <property type="entry name" value="Metallo-dependent hydrolases"/>
    <property type="match status" value="1"/>
</dbReference>
<dbReference type="InterPro" id="IPR013108">
    <property type="entry name" value="Amidohydro_3"/>
</dbReference>
<dbReference type="Gene3D" id="3.20.20.140">
    <property type="entry name" value="Metal-dependent hydrolases"/>
    <property type="match status" value="1"/>
</dbReference>
<keyword evidence="5" id="KW-1185">Reference proteome</keyword>
<evidence type="ECO:0000256" key="1">
    <source>
        <dbReference type="ARBA" id="ARBA00022801"/>
    </source>
</evidence>
<reference evidence="3 5" key="1">
    <citation type="submission" date="2015-10" db="EMBL/GenBank/DDBJ databases">
        <title>Draft genome of Bosea thiooxidans.</title>
        <authorList>
            <person name="Wang X."/>
        </authorList>
    </citation>
    <scope>NUCLEOTIDE SEQUENCE [LARGE SCALE GENOMIC DNA]</scope>
    <source>
        <strain evidence="3 5">CGMCC 9174</strain>
    </source>
</reference>
<dbReference type="Gene3D" id="3.30.1490.130">
    <property type="entry name" value="D-aminoacylase. Domain 3"/>
    <property type="match status" value="1"/>
</dbReference>
<gene>
    <name evidence="3" type="ORF">ARD30_13210</name>
    <name evidence="4" type="ORF">SAMN05660750_04940</name>
</gene>
<evidence type="ECO:0000313" key="3">
    <source>
        <dbReference type="EMBL" id="KQK30489.1"/>
    </source>
</evidence>
<dbReference type="EMBL" id="FUYX01000023">
    <property type="protein sequence ID" value="SKC16304.1"/>
    <property type="molecule type" value="Genomic_DNA"/>
</dbReference>
<dbReference type="SUPFAM" id="SSF51338">
    <property type="entry name" value="Composite domain of metallo-dependent hydrolases"/>
    <property type="match status" value="1"/>
</dbReference>
<dbReference type="STRING" id="53254.SAMN05660750_04940"/>
<dbReference type="Pfam" id="PF07969">
    <property type="entry name" value="Amidohydro_3"/>
    <property type="match status" value="1"/>
</dbReference>
<dbReference type="OrthoDB" id="9766983at2"/>
<keyword evidence="1" id="KW-0378">Hydrolase</keyword>
<sequence>MFEHKFINARIMDGTGAPWFRGEVATVDGRIAEVGRSITGQAREIVDVGGRVLAPGFIDVHTHDDLAVLRDATHAPKLLQGVTSVVLGNCGFGGSPSSPARRDDLVRYAAPVLGPMPGPGAWDAFGDYLDALSGAPSSVNAVSQVAHGAVRIAVMGFENRPATPAEIERMCALVREAMEAGAIGLSFGLLYAPGCYADRRELVAVAATAARAGGMLNCHIRTEGDTLLDSLTEVMDIAEAAGAPLHVSHLKVVGKRNWGTIGRALDLIAGRRARGLDVTCDIYTYTAGSSTLLSVLPPWVSAGGAKEVLARLADPAARERIRRDMEGNLPGWDNFAGMLGWDRVVISGVDTEANRSLEGRNIEAIASERGQHPVDCMLDILLEENGRVTMILHQMSDEDVKSVLRSDFAMVGSDGIPLETGKVHPRHYGTFPRMIAHYVRQERIMPVEEAVRKMTAISALRFGLAERGLIAKGAFADLIVFDDGKIEDIATFEDPRRYPVGLDRIYVNGKLAAEEGKPSAERAGRLIRHRCACCGPQTSLACN</sequence>
<name>A0A0Q3M416_9HYPH</name>
<dbReference type="InterPro" id="IPR032466">
    <property type="entry name" value="Metal_Hydrolase"/>
</dbReference>
<dbReference type="GO" id="GO:0016811">
    <property type="term" value="F:hydrolase activity, acting on carbon-nitrogen (but not peptide) bonds, in linear amides"/>
    <property type="evidence" value="ECO:0007669"/>
    <property type="project" value="InterPro"/>
</dbReference>
<evidence type="ECO:0000313" key="5">
    <source>
        <dbReference type="Proteomes" id="UP000051562"/>
    </source>
</evidence>
<dbReference type="AlphaFoldDB" id="A0A0Q3M416"/>
<protein>
    <submittedName>
        <fullName evidence="4">N-acyl-D-amino-acid deacylase</fullName>
    </submittedName>
</protein>
<dbReference type="PANTHER" id="PTHR11113">
    <property type="entry name" value="N-ACETYLGLUCOSAMINE-6-PHOSPHATE DEACETYLASE"/>
    <property type="match status" value="1"/>
</dbReference>
<organism evidence="3 5">
    <name type="scientific">Bosea thiooxidans</name>
    <dbReference type="NCBI Taxonomy" id="53254"/>
    <lineage>
        <taxon>Bacteria</taxon>
        <taxon>Pseudomonadati</taxon>
        <taxon>Pseudomonadota</taxon>
        <taxon>Alphaproteobacteria</taxon>
        <taxon>Hyphomicrobiales</taxon>
        <taxon>Boseaceae</taxon>
        <taxon>Bosea</taxon>
    </lineage>
</organism>
<evidence type="ECO:0000313" key="4">
    <source>
        <dbReference type="EMBL" id="SKC16304.1"/>
    </source>
</evidence>
<proteinExistence type="predicted"/>
<evidence type="ECO:0000259" key="2">
    <source>
        <dbReference type="Pfam" id="PF07969"/>
    </source>
</evidence>
<dbReference type="EMBL" id="LMAR01000035">
    <property type="protein sequence ID" value="KQK30489.1"/>
    <property type="molecule type" value="Genomic_DNA"/>
</dbReference>